<dbReference type="PROSITE" id="PS51688">
    <property type="entry name" value="ICA"/>
    <property type="match status" value="1"/>
</dbReference>
<reference evidence="2" key="1">
    <citation type="submission" date="2022-10" db="EMBL/GenBank/DDBJ databases">
        <title>Culturing micro-colonial fungi from biological soil crusts in the Mojave desert and describing Neophaeococcomyces mojavensis, and introducing the new genera and species Taxawa tesnikishii.</title>
        <authorList>
            <person name="Kurbessoian T."/>
            <person name="Stajich J.E."/>
        </authorList>
    </citation>
    <scope>NUCLEOTIDE SEQUENCE</scope>
    <source>
        <strain evidence="2">TK_35</strain>
    </source>
</reference>
<name>A0AA38XYQ5_9EURO</name>
<sequence length="860" mass="89935">MRLKITDAGFAKLVNPPNTGTNAVLITQIGLTSTAFAPSGDLSALPGEIKRVATFGGQAVGDDTLHVTIRDDSTTAYSLRGFGLYLADGTLFATYGQTDPIMEKSAASMLLLATDARFTDVDITQIQFGNAEFIYPPATTEVLGVVELATNAEAEDAADTQRAVTPRGLRAFTDKRFGAAAPTALARTLLSAATTATARTALELKGAALKDTGHGNGLDADTLDGKHASAFALAGDFATVGHKHVIGDVTGLQSALDGKASKGTNSFTDQQFVGGTFPLVGFGAQGAEQSFIGGWANAGLWRVWSNDRAASSEITIKHGDTPRWNGSAMWHAGNFAPESKMDVAGGTFTGAVSVKNNSLRVSGWGSVATDGVVYFGSGDSYLFKSGPAFSFRNSEGAFVANLSSGGSIWTSDSFNPSSKVSKAGDTMSGTLSIYTGAVNSQNVPLRFGWNNNIQRFAFAMESSASLSLYGYDANGGTPTRKANISNDPYRTLAVDGGICSTGGASALVVQDRLNNGIEYHLYCAGNAFRVWSSTAQGIDRLTLTDSGVLITSGGYDFGSSRKLKAIDGPVPYGLAAVERMELATGHYKPEYNSDGRRRLFFVAEQLAELVPEAVDLEGVEFNGERVASIKLDQLLPVMAKAIQELAAEVRVDFDDLFDPYVEGPVAQDCGRRVGGTDLSRRYAHIQYGSKRADVSYRVGGMDVSNLWAARGSASYRLPFHGQGYSASNGAKTNSTGSASASVSIDMLSDGSYSIRRGVAGGGNNSNTVVASGRWLPTGANASEYDVQFSVSNQGAAYFSNSAPSFASLASTQSAGVSISVPARSTSFESASTSISVHLRRAGGNAQVSTFSASVSASGWV</sequence>
<protein>
    <recommendedName>
        <fullName evidence="1">Peptidase S74 domain-containing protein</fullName>
    </recommendedName>
</protein>
<evidence type="ECO:0000313" key="2">
    <source>
        <dbReference type="EMBL" id="KAJ9628989.1"/>
    </source>
</evidence>
<feature type="domain" description="Peptidase S74" evidence="1">
    <location>
        <begin position="559"/>
        <end position="656"/>
    </location>
</feature>
<proteinExistence type="predicted"/>
<organism evidence="2">
    <name type="scientific">Knufia peltigerae</name>
    <dbReference type="NCBI Taxonomy" id="1002370"/>
    <lineage>
        <taxon>Eukaryota</taxon>
        <taxon>Fungi</taxon>
        <taxon>Dikarya</taxon>
        <taxon>Ascomycota</taxon>
        <taxon>Pezizomycotina</taxon>
        <taxon>Eurotiomycetes</taxon>
        <taxon>Chaetothyriomycetidae</taxon>
        <taxon>Chaetothyriales</taxon>
        <taxon>Trichomeriaceae</taxon>
        <taxon>Knufia</taxon>
    </lineage>
</organism>
<accession>A0AA38XYQ5</accession>
<comment type="caution">
    <text evidence="2">The sequence shown here is derived from an EMBL/GenBank/DDBJ whole genome shotgun (WGS) entry which is preliminary data.</text>
</comment>
<dbReference type="InterPro" id="IPR030392">
    <property type="entry name" value="S74_ICA"/>
</dbReference>
<evidence type="ECO:0000259" key="1">
    <source>
        <dbReference type="PROSITE" id="PS51688"/>
    </source>
</evidence>
<dbReference type="EMBL" id="JAPDRN010000070">
    <property type="protein sequence ID" value="KAJ9628989.1"/>
    <property type="molecule type" value="Genomic_DNA"/>
</dbReference>
<gene>
    <name evidence="2" type="ORF">H2204_009147</name>
</gene>
<dbReference type="AlphaFoldDB" id="A0AA38XYQ5"/>